<keyword evidence="3" id="KW-0106">Calcium</keyword>
<keyword evidence="2" id="KW-0677">Repeat</keyword>
<dbReference type="InterPro" id="IPR002048">
    <property type="entry name" value="EF_hand_dom"/>
</dbReference>
<feature type="domain" description="EF-hand" evidence="5">
    <location>
        <begin position="597"/>
        <end position="627"/>
    </location>
</feature>
<evidence type="ECO:0000256" key="2">
    <source>
        <dbReference type="ARBA" id="ARBA00022737"/>
    </source>
</evidence>
<dbReference type="Proteomes" id="UP000553632">
    <property type="component" value="Unassembled WGS sequence"/>
</dbReference>
<dbReference type="PROSITE" id="PS50222">
    <property type="entry name" value="EF_HAND_2"/>
    <property type="match status" value="4"/>
</dbReference>
<dbReference type="InterPro" id="IPR011992">
    <property type="entry name" value="EF-hand-dom_pair"/>
</dbReference>
<proteinExistence type="predicted"/>
<comment type="caution">
    <text evidence="6">The sequence shown here is derived from an EMBL/GenBank/DDBJ whole genome shotgun (WGS) entry which is preliminary data.</text>
</comment>
<evidence type="ECO:0000313" key="6">
    <source>
        <dbReference type="EMBL" id="KAF4738270.1"/>
    </source>
</evidence>
<feature type="region of interest" description="Disordered" evidence="4">
    <location>
        <begin position="80"/>
        <end position="137"/>
    </location>
</feature>
<name>A0A7J6T1L0_PEROL</name>
<feature type="region of interest" description="Disordered" evidence="4">
    <location>
        <begin position="507"/>
        <end position="539"/>
    </location>
</feature>
<feature type="compositionally biased region" description="Acidic residues" evidence="4">
    <location>
        <begin position="334"/>
        <end position="352"/>
    </location>
</feature>
<organism evidence="6 7">
    <name type="scientific">Perkinsus olseni</name>
    <name type="common">Perkinsus atlanticus</name>
    <dbReference type="NCBI Taxonomy" id="32597"/>
    <lineage>
        <taxon>Eukaryota</taxon>
        <taxon>Sar</taxon>
        <taxon>Alveolata</taxon>
        <taxon>Perkinsozoa</taxon>
        <taxon>Perkinsea</taxon>
        <taxon>Perkinsida</taxon>
        <taxon>Perkinsidae</taxon>
        <taxon>Perkinsus</taxon>
    </lineage>
</organism>
<dbReference type="FunFam" id="1.10.238.10:FF:000003">
    <property type="entry name" value="Calmodulin A"/>
    <property type="match status" value="1"/>
</dbReference>
<dbReference type="PANTHER" id="PTHR45942">
    <property type="entry name" value="PROTEIN PHOSPATASE 3 REGULATORY SUBUNIT B ALPHA ISOFORM TYPE 1"/>
    <property type="match status" value="1"/>
</dbReference>
<sequence length="638" mass="69605">MSVSVDSAGSVKLEEVTGIHVNQSPCKRCQDLESRLNQELLKRDVARSCISHYRQAIVELQNKLKFMTTKHDSVVARLSQLRGTSEKQETSEQSPPKFSHDKSVTVEAGAASFGEFSPECPDAHRDQLRSEDRDGKSSVAATAAIAVTQTSPWGYPKGVQTERSVTALAQGLAYEVAAEVGEFLADKEGQSGIEIHREAAPSEPGRRFCTACGRRATVGIPKSSQTDIAADDPEDGVLWPKLSAYLYKGPTKHLAAHASTQTEYTAAGAFHDLVHDVGQMMIQNRAEESETSGEEYVSNRRRHHSVSSYAEKEDRGELPRPRGLSSSERHEDGGEPDDDWEISDDEVDDAEDVNAPKKSFNGAQKGAGARTEPARSLSSSGRNWSRRWLGSLTSGLSCCNYDPDGSDLSVGMAGLETAKELPVDGEVAPEHKVYSEADIRAAFDSFDLDRNGYVGASELRHVLSLIGERASDAEIDEMIAICDPDGDGQASFPAFRELFTQDPHDIDFARKGAEPDPQEPSRDPTHTSGSNTATTTGAEGFGHVNKIMESFTGGSKLTPAYIKKIYKKFQAVDQDGSGRIEYPEFLAVMEQKDSFLMKRMFDVFDADGSGSLELKEFIVGLSNYTGSNQMSKLQFAFL</sequence>
<evidence type="ECO:0000313" key="7">
    <source>
        <dbReference type="Proteomes" id="UP000553632"/>
    </source>
</evidence>
<evidence type="ECO:0000256" key="3">
    <source>
        <dbReference type="ARBA" id="ARBA00022837"/>
    </source>
</evidence>
<dbReference type="GO" id="GO:0005509">
    <property type="term" value="F:calcium ion binding"/>
    <property type="evidence" value="ECO:0007669"/>
    <property type="project" value="InterPro"/>
</dbReference>
<feature type="domain" description="EF-hand" evidence="5">
    <location>
        <begin position="434"/>
        <end position="469"/>
    </location>
</feature>
<accession>A0A7J6T1L0</accession>
<dbReference type="SMART" id="SM00054">
    <property type="entry name" value="EFh"/>
    <property type="match status" value="4"/>
</dbReference>
<dbReference type="CDD" id="cd00051">
    <property type="entry name" value="EFh"/>
    <property type="match status" value="2"/>
</dbReference>
<feature type="domain" description="EF-hand" evidence="5">
    <location>
        <begin position="470"/>
        <end position="505"/>
    </location>
</feature>
<dbReference type="InterPro" id="IPR018247">
    <property type="entry name" value="EF_Hand_1_Ca_BS"/>
</dbReference>
<feature type="compositionally biased region" description="Low complexity" evidence="4">
    <location>
        <begin position="526"/>
        <end position="538"/>
    </location>
</feature>
<evidence type="ECO:0000256" key="4">
    <source>
        <dbReference type="SAM" id="MobiDB-lite"/>
    </source>
</evidence>
<dbReference type="Gene3D" id="1.10.238.10">
    <property type="entry name" value="EF-hand"/>
    <property type="match status" value="2"/>
</dbReference>
<feature type="domain" description="EF-hand" evidence="5">
    <location>
        <begin position="560"/>
        <end position="595"/>
    </location>
</feature>
<dbReference type="EMBL" id="JABANO010014606">
    <property type="protein sequence ID" value="KAF4738270.1"/>
    <property type="molecule type" value="Genomic_DNA"/>
</dbReference>
<dbReference type="Pfam" id="PF13202">
    <property type="entry name" value="EF-hand_5"/>
    <property type="match status" value="2"/>
</dbReference>
<dbReference type="AlphaFoldDB" id="A0A7J6T1L0"/>
<feature type="non-terminal residue" evidence="6">
    <location>
        <position position="638"/>
    </location>
</feature>
<evidence type="ECO:0000256" key="1">
    <source>
        <dbReference type="ARBA" id="ARBA00022723"/>
    </source>
</evidence>
<dbReference type="PROSITE" id="PS00018">
    <property type="entry name" value="EF_HAND_1"/>
    <property type="match status" value="3"/>
</dbReference>
<feature type="compositionally biased region" description="Basic and acidic residues" evidence="4">
    <location>
        <begin position="310"/>
        <end position="320"/>
    </location>
</feature>
<feature type="region of interest" description="Disordered" evidence="4">
    <location>
        <begin position="286"/>
        <end position="382"/>
    </location>
</feature>
<feature type="compositionally biased region" description="Basic and acidic residues" evidence="4">
    <location>
        <begin position="507"/>
        <end position="525"/>
    </location>
</feature>
<reference evidence="6 7" key="1">
    <citation type="submission" date="2020-04" db="EMBL/GenBank/DDBJ databases">
        <title>Perkinsus olseni comparative genomics.</title>
        <authorList>
            <person name="Bogema D.R."/>
        </authorList>
    </citation>
    <scope>NUCLEOTIDE SEQUENCE [LARGE SCALE GENOMIC DNA]</scope>
    <source>
        <strain evidence="6 7">ATCC PRA-207</strain>
    </source>
</reference>
<dbReference type="Pfam" id="PF13499">
    <property type="entry name" value="EF-hand_7"/>
    <property type="match status" value="1"/>
</dbReference>
<feature type="compositionally biased region" description="Basic and acidic residues" evidence="4">
    <location>
        <begin position="121"/>
        <end position="136"/>
    </location>
</feature>
<keyword evidence="1" id="KW-0479">Metal-binding</keyword>
<gene>
    <name evidence="6" type="ORF">FOZ63_027979</name>
</gene>
<dbReference type="SUPFAM" id="SSF47473">
    <property type="entry name" value="EF-hand"/>
    <property type="match status" value="2"/>
</dbReference>
<keyword evidence="7" id="KW-1185">Reference proteome</keyword>
<evidence type="ECO:0000259" key="5">
    <source>
        <dbReference type="PROSITE" id="PS50222"/>
    </source>
</evidence>
<protein>
    <recommendedName>
        <fullName evidence="5">EF-hand domain-containing protein</fullName>
    </recommendedName>
</protein>